<dbReference type="Proteomes" id="UP000187209">
    <property type="component" value="Unassembled WGS sequence"/>
</dbReference>
<feature type="coiled-coil region" evidence="2">
    <location>
        <begin position="19"/>
        <end position="53"/>
    </location>
</feature>
<gene>
    <name evidence="4" type="ORF">SteCoe_25385</name>
</gene>
<sequence>MEGSRSQLWNLIEQITGQIYELQQQEGESNQELEELAEKLQRLLVIHKKYNEMEKDSNIKLLALMRERNLYLEKCRKIESLGQGMNWQNPVMSKVLGVLYQNSED</sequence>
<organism evidence="4 5">
    <name type="scientific">Stentor coeruleus</name>
    <dbReference type="NCBI Taxonomy" id="5963"/>
    <lineage>
        <taxon>Eukaryota</taxon>
        <taxon>Sar</taxon>
        <taxon>Alveolata</taxon>
        <taxon>Ciliophora</taxon>
        <taxon>Postciliodesmatophora</taxon>
        <taxon>Heterotrichea</taxon>
        <taxon>Heterotrichida</taxon>
        <taxon>Stentoridae</taxon>
        <taxon>Stentor</taxon>
    </lineage>
</organism>
<dbReference type="AlphaFoldDB" id="A0A1R2BFB8"/>
<dbReference type="PROSITE" id="PS51230">
    <property type="entry name" value="EB1_C"/>
    <property type="match status" value="1"/>
</dbReference>
<dbReference type="GO" id="GO:0008017">
    <property type="term" value="F:microtubule binding"/>
    <property type="evidence" value="ECO:0007669"/>
    <property type="project" value="InterPro"/>
</dbReference>
<dbReference type="InterPro" id="IPR036133">
    <property type="entry name" value="EB1_C_sf"/>
</dbReference>
<evidence type="ECO:0000256" key="1">
    <source>
        <dbReference type="PROSITE-ProRule" id="PRU00576"/>
    </source>
</evidence>
<dbReference type="Gene3D" id="1.20.5.1430">
    <property type="match status" value="1"/>
</dbReference>
<dbReference type="InterPro" id="IPR004953">
    <property type="entry name" value="EB1_C"/>
</dbReference>
<evidence type="ECO:0000313" key="5">
    <source>
        <dbReference type="Proteomes" id="UP000187209"/>
    </source>
</evidence>
<comment type="caution">
    <text evidence="4">The sequence shown here is derived from an EMBL/GenBank/DDBJ whole genome shotgun (WGS) entry which is preliminary data.</text>
</comment>
<evidence type="ECO:0000259" key="3">
    <source>
        <dbReference type="PROSITE" id="PS51230"/>
    </source>
</evidence>
<dbReference type="SUPFAM" id="SSF140612">
    <property type="entry name" value="EB1 dimerisation domain-like"/>
    <property type="match status" value="1"/>
</dbReference>
<dbReference type="OrthoDB" id="292654at2759"/>
<dbReference type="EMBL" id="MPUH01000689">
    <property type="protein sequence ID" value="OMJ75463.1"/>
    <property type="molecule type" value="Genomic_DNA"/>
</dbReference>
<keyword evidence="1" id="KW-0493">Microtubule</keyword>
<dbReference type="GO" id="GO:0005874">
    <property type="term" value="C:microtubule"/>
    <property type="evidence" value="ECO:0007669"/>
    <property type="project" value="UniProtKB-KW"/>
</dbReference>
<protein>
    <recommendedName>
        <fullName evidence="3">EB1 C-terminal domain-containing protein</fullName>
    </recommendedName>
</protein>
<keyword evidence="2" id="KW-0175">Coiled coil</keyword>
<keyword evidence="5" id="KW-1185">Reference proteome</keyword>
<accession>A0A1R2BFB8</accession>
<name>A0A1R2BFB8_9CILI</name>
<proteinExistence type="predicted"/>
<evidence type="ECO:0000256" key="2">
    <source>
        <dbReference type="SAM" id="Coils"/>
    </source>
</evidence>
<evidence type="ECO:0000313" key="4">
    <source>
        <dbReference type="EMBL" id="OMJ75463.1"/>
    </source>
</evidence>
<reference evidence="4 5" key="1">
    <citation type="submission" date="2016-11" db="EMBL/GenBank/DDBJ databases">
        <title>The macronuclear genome of Stentor coeruleus: a giant cell with tiny introns.</title>
        <authorList>
            <person name="Slabodnick M."/>
            <person name="Ruby J.G."/>
            <person name="Reiff S.B."/>
            <person name="Swart E.C."/>
            <person name="Gosai S."/>
            <person name="Prabakaran S."/>
            <person name="Witkowska E."/>
            <person name="Larue G.E."/>
            <person name="Fisher S."/>
            <person name="Freeman R.M."/>
            <person name="Gunawardena J."/>
            <person name="Chu W."/>
            <person name="Stover N.A."/>
            <person name="Gregory B.D."/>
            <person name="Nowacki M."/>
            <person name="Derisi J."/>
            <person name="Roy S.W."/>
            <person name="Marshall W.F."/>
            <person name="Sood P."/>
        </authorList>
    </citation>
    <scope>NUCLEOTIDE SEQUENCE [LARGE SCALE GENOMIC DNA]</scope>
    <source>
        <strain evidence="4">WM001</strain>
    </source>
</reference>
<feature type="domain" description="EB1 C-terminal" evidence="3">
    <location>
        <begin position="39"/>
        <end position="105"/>
    </location>
</feature>